<feature type="compositionally biased region" description="Low complexity" evidence="1">
    <location>
        <begin position="80"/>
        <end position="95"/>
    </location>
</feature>
<comment type="caution">
    <text evidence="2">The sequence shown here is derived from an EMBL/GenBank/DDBJ whole genome shotgun (WGS) entry which is preliminary data.</text>
</comment>
<gene>
    <name evidence="2" type="ORF">RP29_13055</name>
</gene>
<dbReference type="PATRIC" id="fig|80878.5.peg.2382"/>
<dbReference type="RefSeq" id="WP_044399141.1">
    <property type="nucleotide sequence ID" value="NZ_JXYQ01000041.1"/>
</dbReference>
<evidence type="ECO:0000313" key="3">
    <source>
        <dbReference type="Proteomes" id="UP000032566"/>
    </source>
</evidence>
<organism evidence="2 3">
    <name type="scientific">Acidovorax temperans</name>
    <dbReference type="NCBI Taxonomy" id="80878"/>
    <lineage>
        <taxon>Bacteria</taxon>
        <taxon>Pseudomonadati</taxon>
        <taxon>Pseudomonadota</taxon>
        <taxon>Betaproteobacteria</taxon>
        <taxon>Burkholderiales</taxon>
        <taxon>Comamonadaceae</taxon>
        <taxon>Acidovorax</taxon>
    </lineage>
</organism>
<accession>A0A0D7K7V2</accession>
<keyword evidence="3" id="KW-1185">Reference proteome</keyword>
<feature type="region of interest" description="Disordered" evidence="1">
    <location>
        <begin position="69"/>
        <end position="96"/>
    </location>
</feature>
<sequence length="139" mass="14751">MKLIPTDPPGRSSRKARHFAQDMRELRAQGYTFEAIRMALAAVGVHVSNATVQREVARAATSRGVVPAADSVLRPGNELTAPASMPSTAAPESTTVSSLVLEDAIETDTRSGKEIAEAFASSRITNPLARARLNAKDPP</sequence>
<dbReference type="EMBL" id="JXYQ01000041">
    <property type="protein sequence ID" value="KJA10084.1"/>
    <property type="molecule type" value="Genomic_DNA"/>
</dbReference>
<reference evidence="2 3" key="1">
    <citation type="submission" date="2014-12" db="EMBL/GenBank/DDBJ databases">
        <title>Isolation of bacteria from lake water.</title>
        <authorList>
            <person name="Sheng K.-Y."/>
            <person name="Chin P.-S."/>
            <person name="Chan K.-G."/>
            <person name="Tan G.S."/>
        </authorList>
    </citation>
    <scope>NUCLEOTIDE SEQUENCE [LARGE SCALE GENOMIC DNA]</scope>
    <source>
        <strain evidence="2 3">KY4</strain>
    </source>
</reference>
<name>A0A0D7K7V2_9BURK</name>
<dbReference type="Proteomes" id="UP000032566">
    <property type="component" value="Unassembled WGS sequence"/>
</dbReference>
<evidence type="ECO:0000256" key="1">
    <source>
        <dbReference type="SAM" id="MobiDB-lite"/>
    </source>
</evidence>
<protein>
    <submittedName>
        <fullName evidence="2">Uncharacterized protein</fullName>
    </submittedName>
</protein>
<evidence type="ECO:0000313" key="2">
    <source>
        <dbReference type="EMBL" id="KJA10084.1"/>
    </source>
</evidence>
<proteinExistence type="predicted"/>
<dbReference type="OrthoDB" id="8909328at2"/>
<dbReference type="AlphaFoldDB" id="A0A0D7K7V2"/>